<keyword evidence="5" id="KW-0804">Transcription</keyword>
<accession>A0ABP6M9K3</accession>
<dbReference type="SUPFAM" id="SSF52540">
    <property type="entry name" value="P-loop containing nucleoside triphosphate hydrolases"/>
    <property type="match status" value="1"/>
</dbReference>
<evidence type="ECO:0000256" key="2">
    <source>
        <dbReference type="ARBA" id="ARBA00023012"/>
    </source>
</evidence>
<dbReference type="SUPFAM" id="SSF46894">
    <property type="entry name" value="C-terminal effector domain of the bipartite response regulators"/>
    <property type="match status" value="1"/>
</dbReference>
<dbReference type="RefSeq" id="WP_344518150.1">
    <property type="nucleotide sequence ID" value="NZ_BAAAUG010000003.1"/>
</dbReference>
<evidence type="ECO:0000313" key="9">
    <source>
        <dbReference type="EMBL" id="GAA3080072.1"/>
    </source>
</evidence>
<dbReference type="InterPro" id="IPR005158">
    <property type="entry name" value="BTAD"/>
</dbReference>
<gene>
    <name evidence="9" type="ORF">GCM10010449_00240</name>
</gene>
<organism evidence="9 10">
    <name type="scientific">Streptomyces rectiviolaceus</name>
    <dbReference type="NCBI Taxonomy" id="332591"/>
    <lineage>
        <taxon>Bacteria</taxon>
        <taxon>Bacillati</taxon>
        <taxon>Actinomycetota</taxon>
        <taxon>Actinomycetes</taxon>
        <taxon>Kitasatosporales</taxon>
        <taxon>Streptomycetaceae</taxon>
        <taxon>Streptomyces</taxon>
    </lineage>
</organism>
<dbReference type="Gene3D" id="1.10.10.10">
    <property type="entry name" value="Winged helix-like DNA-binding domain superfamily/Winged helix DNA-binding domain"/>
    <property type="match status" value="1"/>
</dbReference>
<evidence type="ECO:0000313" key="10">
    <source>
        <dbReference type="Proteomes" id="UP001501637"/>
    </source>
</evidence>
<evidence type="ECO:0000256" key="4">
    <source>
        <dbReference type="ARBA" id="ARBA00023125"/>
    </source>
</evidence>
<dbReference type="InterPro" id="IPR036388">
    <property type="entry name" value="WH-like_DNA-bd_sf"/>
</dbReference>
<dbReference type="InterPro" id="IPR016032">
    <property type="entry name" value="Sig_transdc_resp-reg_C-effctor"/>
</dbReference>
<keyword evidence="3" id="KW-0805">Transcription regulation</keyword>
<dbReference type="PRINTS" id="PR00364">
    <property type="entry name" value="DISEASERSIST"/>
</dbReference>
<dbReference type="InterPro" id="IPR027417">
    <property type="entry name" value="P-loop_NTPase"/>
</dbReference>
<dbReference type="SMART" id="SM01043">
    <property type="entry name" value="BTAD"/>
    <property type="match status" value="1"/>
</dbReference>
<feature type="compositionally biased region" description="Polar residues" evidence="7">
    <location>
        <begin position="259"/>
        <end position="278"/>
    </location>
</feature>
<reference evidence="10" key="1">
    <citation type="journal article" date="2019" name="Int. J. Syst. Evol. Microbiol.">
        <title>The Global Catalogue of Microorganisms (GCM) 10K type strain sequencing project: providing services to taxonomists for standard genome sequencing and annotation.</title>
        <authorList>
            <consortium name="The Broad Institute Genomics Platform"/>
            <consortium name="The Broad Institute Genome Sequencing Center for Infectious Disease"/>
            <person name="Wu L."/>
            <person name="Ma J."/>
        </authorList>
    </citation>
    <scope>NUCLEOTIDE SEQUENCE [LARGE SCALE GENOMIC DNA]</scope>
    <source>
        <strain evidence="10">JCM 9092</strain>
    </source>
</reference>
<comment type="caution">
    <text evidence="9">The sequence shown here is derived from an EMBL/GenBank/DDBJ whole genome shotgun (WGS) entry which is preliminary data.</text>
</comment>
<dbReference type="Pfam" id="PF03704">
    <property type="entry name" value="BTAD"/>
    <property type="match status" value="1"/>
</dbReference>
<dbReference type="InterPro" id="IPR051677">
    <property type="entry name" value="AfsR-DnrI-RedD_regulator"/>
</dbReference>
<feature type="domain" description="OmpR/PhoB-type" evidence="8">
    <location>
        <begin position="1"/>
        <end position="96"/>
    </location>
</feature>
<evidence type="ECO:0000256" key="5">
    <source>
        <dbReference type="ARBA" id="ARBA00023163"/>
    </source>
</evidence>
<dbReference type="PANTHER" id="PTHR35807">
    <property type="entry name" value="TRANSCRIPTIONAL REGULATOR REDD-RELATED"/>
    <property type="match status" value="1"/>
</dbReference>
<protein>
    <submittedName>
        <fullName evidence="9">BTAD domain-containing putative transcriptional regulator</fullName>
    </submittedName>
</protein>
<evidence type="ECO:0000256" key="6">
    <source>
        <dbReference type="PROSITE-ProRule" id="PRU01091"/>
    </source>
</evidence>
<proteinExistence type="inferred from homology"/>
<evidence type="ECO:0000256" key="1">
    <source>
        <dbReference type="ARBA" id="ARBA00005820"/>
    </source>
</evidence>
<dbReference type="PANTHER" id="PTHR35807:SF1">
    <property type="entry name" value="TRANSCRIPTIONAL REGULATOR REDD"/>
    <property type="match status" value="1"/>
</dbReference>
<dbReference type="PROSITE" id="PS51755">
    <property type="entry name" value="OMPR_PHOB"/>
    <property type="match status" value="1"/>
</dbReference>
<keyword evidence="10" id="KW-1185">Reference proteome</keyword>
<keyword evidence="4 6" id="KW-0238">DNA-binding</keyword>
<dbReference type="SMART" id="SM00862">
    <property type="entry name" value="Trans_reg_C"/>
    <property type="match status" value="1"/>
</dbReference>
<name>A0ABP6M9K3_9ACTN</name>
<dbReference type="CDD" id="cd15831">
    <property type="entry name" value="BTAD"/>
    <property type="match status" value="1"/>
</dbReference>
<feature type="compositionally biased region" description="Polar residues" evidence="7">
    <location>
        <begin position="295"/>
        <end position="306"/>
    </location>
</feature>
<feature type="DNA-binding region" description="OmpR/PhoB-type" evidence="6">
    <location>
        <begin position="1"/>
        <end position="96"/>
    </location>
</feature>
<dbReference type="InterPro" id="IPR001867">
    <property type="entry name" value="OmpR/PhoB-type_DNA-bd"/>
</dbReference>
<dbReference type="Gene3D" id="1.25.40.10">
    <property type="entry name" value="Tetratricopeptide repeat domain"/>
    <property type="match status" value="2"/>
</dbReference>
<comment type="similarity">
    <text evidence="1">Belongs to the AfsR/DnrI/RedD regulatory family.</text>
</comment>
<evidence type="ECO:0000256" key="7">
    <source>
        <dbReference type="SAM" id="MobiDB-lite"/>
    </source>
</evidence>
<dbReference type="Gene3D" id="3.40.50.300">
    <property type="entry name" value="P-loop containing nucleotide triphosphate hydrolases"/>
    <property type="match status" value="1"/>
</dbReference>
<dbReference type="InterPro" id="IPR011990">
    <property type="entry name" value="TPR-like_helical_dom_sf"/>
</dbReference>
<dbReference type="Proteomes" id="UP001501637">
    <property type="component" value="Unassembled WGS sequence"/>
</dbReference>
<dbReference type="SUPFAM" id="SSF48452">
    <property type="entry name" value="TPR-like"/>
    <property type="match status" value="2"/>
</dbReference>
<sequence length="948" mass="100866">MEFRLLGAVSVATETGELPLGPAKRRSLLAALLLRPNRPVPVDQLTATLWDHEPPPRARGVIQGHVSRLRVLLAGADAEMFGVELVTQGTSYVLRMPESLLDAHRFEELVTLARSQREPADAVSMYQEALSLWQGPALSGAYPSPPLQAAAHALEELRLASVEMLAGAYARLGEHNRAAAVLRAEAEAHPLRESLAAALMRALQRAGRRSEALDWFHRTRRLLADELGVDPGRELADAYGEALRGEGDGEGEAAGSDPVSGSASRPTSGHASKPTSATPGARQGHPRQGHAGQGHSRQAHVTQGPSATLPPDTVDLLPRMPRGFHGRAGELTDLSRAAAGEAPVCLVTGPAGVGKTALVVHWAHRNRAAFPGGLLYADLRGFSDTGEPTHLEVLREFLLALGVAPRRIPESANGASALYRSLAAERQLLVVLDNARGSDQVRELLPGGTRCVTVVTSRYRLRGLIASDAARPVPVDVLEPDDSTALLAAVLGKERVLAEPVGARRLVELCGGLPLALRVAAARLADQPDWSLRAMSTELADESRRLSLLDVEDTGVRAALRLTVRRLPDDVAHHFAHLGRHPGTHVDRFTAAALAGTDPDTAEAALDRLTAAHLVTRSAPGRWTLHDLVRLYARGLDAGPDALVRVLDHGVATALAAAGAAEPGDEPCFALPADFRPPHAIREFADRDEAMDWYAAERDDLTLAAAAADAAGLHGRTWRLVLGLWPQMVWRVLDGWTPLLETALEAARADTDARAESRVLALLGWVLTEEGRTDEAVVHLEAAPVIAARAGDRRGEATALINLSLAQAALGSPDEAAEGCVQAAHLAREAGDRHTERLALHHLARHQLDARQWQSALDTSMAALAVESPADASTASRVLLLTAGGEALIGMGEEAEGIRRLENAASEAEESGYDEGTVRALGALLRVSADVGLRARYDTAMVRLAART</sequence>
<evidence type="ECO:0000259" key="8">
    <source>
        <dbReference type="PROSITE" id="PS51755"/>
    </source>
</evidence>
<dbReference type="EMBL" id="BAAAUG010000003">
    <property type="protein sequence ID" value="GAA3080072.1"/>
    <property type="molecule type" value="Genomic_DNA"/>
</dbReference>
<evidence type="ECO:0000256" key="3">
    <source>
        <dbReference type="ARBA" id="ARBA00023015"/>
    </source>
</evidence>
<keyword evidence="2" id="KW-0902">Two-component regulatory system</keyword>
<feature type="region of interest" description="Disordered" evidence="7">
    <location>
        <begin position="243"/>
        <end position="321"/>
    </location>
</feature>